<organism evidence="2 3">
    <name type="scientific">Orchesella dallaii</name>
    <dbReference type="NCBI Taxonomy" id="48710"/>
    <lineage>
        <taxon>Eukaryota</taxon>
        <taxon>Metazoa</taxon>
        <taxon>Ecdysozoa</taxon>
        <taxon>Arthropoda</taxon>
        <taxon>Hexapoda</taxon>
        <taxon>Collembola</taxon>
        <taxon>Entomobryomorpha</taxon>
        <taxon>Entomobryoidea</taxon>
        <taxon>Orchesellidae</taxon>
        <taxon>Orchesellinae</taxon>
        <taxon>Orchesella</taxon>
    </lineage>
</organism>
<dbReference type="Pfam" id="PF00651">
    <property type="entry name" value="BTB"/>
    <property type="match status" value="1"/>
</dbReference>
<accession>A0ABP1RTU5</accession>
<dbReference type="PROSITE" id="PS50097">
    <property type="entry name" value="BTB"/>
    <property type="match status" value="1"/>
</dbReference>
<dbReference type="SUPFAM" id="SSF54695">
    <property type="entry name" value="POZ domain"/>
    <property type="match status" value="1"/>
</dbReference>
<keyword evidence="3" id="KW-1185">Reference proteome</keyword>
<dbReference type="InterPro" id="IPR000210">
    <property type="entry name" value="BTB/POZ_dom"/>
</dbReference>
<comment type="caution">
    <text evidence="2">The sequence shown here is derived from an EMBL/GenBank/DDBJ whole genome shotgun (WGS) entry which is preliminary data.</text>
</comment>
<dbReference type="CDD" id="cd18186">
    <property type="entry name" value="BTB_POZ_ZBTB_KLHL-like"/>
    <property type="match status" value="1"/>
</dbReference>
<dbReference type="Gene3D" id="3.30.710.10">
    <property type="entry name" value="Potassium Channel Kv1.1, Chain A"/>
    <property type="match status" value="1"/>
</dbReference>
<feature type="domain" description="BTB" evidence="1">
    <location>
        <begin position="79"/>
        <end position="147"/>
    </location>
</feature>
<dbReference type="Proteomes" id="UP001642540">
    <property type="component" value="Unassembled WGS sequence"/>
</dbReference>
<evidence type="ECO:0000313" key="3">
    <source>
        <dbReference type="Proteomes" id="UP001642540"/>
    </source>
</evidence>
<proteinExistence type="predicted"/>
<gene>
    <name evidence="2" type="ORF">ODALV1_LOCUS26075</name>
</gene>
<evidence type="ECO:0000259" key="1">
    <source>
        <dbReference type="PROSITE" id="PS50097"/>
    </source>
</evidence>
<sequence>MVVQNLLNILTIDIDLDKEQNISDFEGALKIVEICNKVPAGTWLVLKYSVLLQWQNNQLKFPAVKVNVLEKLFDEKLLADCSLVLSNGTEVKCHRNVLAAQSDVFHTMLTSGFSESTSHKIEMTDVSEDGVNIFLTYLYKDKINTEVMDEEIAVELLQISHKYNVSALESIMLEMLFHKPNNWFSVDSALSLYFITANVTAHSALCEKMFDIIKRNSYGNTQKLRSSTLYKDLEEKNPKEALNLLYKLLEDAKN</sequence>
<dbReference type="SMART" id="SM00225">
    <property type="entry name" value="BTB"/>
    <property type="match status" value="1"/>
</dbReference>
<dbReference type="PANTHER" id="PTHR24413">
    <property type="entry name" value="SPECKLE-TYPE POZ PROTEIN"/>
    <property type="match status" value="1"/>
</dbReference>
<reference evidence="2 3" key="1">
    <citation type="submission" date="2024-08" db="EMBL/GenBank/DDBJ databases">
        <authorList>
            <person name="Cucini C."/>
            <person name="Frati F."/>
        </authorList>
    </citation>
    <scope>NUCLEOTIDE SEQUENCE [LARGE SCALE GENOMIC DNA]</scope>
</reference>
<dbReference type="InterPro" id="IPR011333">
    <property type="entry name" value="SKP1/BTB/POZ_sf"/>
</dbReference>
<evidence type="ECO:0000313" key="2">
    <source>
        <dbReference type="EMBL" id="CAL8135655.1"/>
    </source>
</evidence>
<dbReference type="EMBL" id="CAXLJM020000109">
    <property type="protein sequence ID" value="CAL8135655.1"/>
    <property type="molecule type" value="Genomic_DNA"/>
</dbReference>
<protein>
    <recommendedName>
        <fullName evidence="1">BTB domain-containing protein</fullName>
    </recommendedName>
</protein>
<name>A0ABP1RTU5_9HEXA</name>